<dbReference type="Pfam" id="PF25198">
    <property type="entry name" value="Spore_GerAC_N"/>
    <property type="match status" value="1"/>
</dbReference>
<keyword evidence="11" id="KW-1185">Reference proteome</keyword>
<dbReference type="Gene3D" id="3.30.300.210">
    <property type="entry name" value="Nutrient germinant receptor protein C, domain 3"/>
    <property type="match status" value="1"/>
</dbReference>
<evidence type="ECO:0000256" key="1">
    <source>
        <dbReference type="ARBA" id="ARBA00004635"/>
    </source>
</evidence>
<evidence type="ECO:0000256" key="6">
    <source>
        <dbReference type="ARBA" id="ARBA00023139"/>
    </source>
</evidence>
<dbReference type="InterPro" id="IPR008844">
    <property type="entry name" value="Spore_GerAC-like"/>
</dbReference>
<proteinExistence type="inferred from homology"/>
<keyword evidence="7" id="KW-0449">Lipoprotein</keyword>
<dbReference type="GO" id="GO:0016020">
    <property type="term" value="C:membrane"/>
    <property type="evidence" value="ECO:0007669"/>
    <property type="project" value="UniProtKB-SubCell"/>
</dbReference>
<gene>
    <name evidence="10" type="ORF">IDH45_04815</name>
</gene>
<dbReference type="Proteomes" id="UP000639396">
    <property type="component" value="Unassembled WGS sequence"/>
</dbReference>
<comment type="subcellular location">
    <subcellularLocation>
        <location evidence="1">Membrane</location>
        <topology evidence="1">Lipid-anchor</topology>
    </subcellularLocation>
</comment>
<comment type="caution">
    <text evidence="10">The sequence shown here is derived from an EMBL/GenBank/DDBJ whole genome shotgun (WGS) entry which is preliminary data.</text>
</comment>
<dbReference type="InterPro" id="IPR046953">
    <property type="entry name" value="Spore_GerAC-like_C"/>
</dbReference>
<evidence type="ECO:0000259" key="9">
    <source>
        <dbReference type="Pfam" id="PF25198"/>
    </source>
</evidence>
<comment type="similarity">
    <text evidence="2">Belongs to the GerABKC lipoprotein family.</text>
</comment>
<accession>A0A927C884</accession>
<organism evidence="10 11">
    <name type="scientific">Paenibacillus oceani</name>
    <dbReference type="NCBI Taxonomy" id="2772510"/>
    <lineage>
        <taxon>Bacteria</taxon>
        <taxon>Bacillati</taxon>
        <taxon>Bacillota</taxon>
        <taxon>Bacilli</taxon>
        <taxon>Bacillales</taxon>
        <taxon>Paenibacillaceae</taxon>
        <taxon>Paenibacillus</taxon>
    </lineage>
</organism>
<evidence type="ECO:0000313" key="11">
    <source>
        <dbReference type="Proteomes" id="UP000639396"/>
    </source>
</evidence>
<dbReference type="EMBL" id="JACXJA010000005">
    <property type="protein sequence ID" value="MBD2861311.1"/>
    <property type="molecule type" value="Genomic_DNA"/>
</dbReference>
<protein>
    <submittedName>
        <fullName evidence="10">Ger(X)C family spore germination protein</fullName>
    </submittedName>
</protein>
<dbReference type="PROSITE" id="PS51257">
    <property type="entry name" value="PROKAR_LIPOPROTEIN"/>
    <property type="match status" value="1"/>
</dbReference>
<reference evidence="10" key="1">
    <citation type="submission" date="2020-09" db="EMBL/GenBank/DDBJ databases">
        <title>A novel bacterium of genus Paenibacillus, isolated from South China Sea.</title>
        <authorList>
            <person name="Huang H."/>
            <person name="Mo K."/>
            <person name="Hu Y."/>
        </authorList>
    </citation>
    <scope>NUCLEOTIDE SEQUENCE</scope>
    <source>
        <strain evidence="10">IB182363</strain>
    </source>
</reference>
<sequence length="367" mass="41203">MRIMRSGIAFALLAMLLGGCYDQTNLEDITLALTLGVDVEDNELLIYTSSPVFSKEAKQKTEDYGVKATSIRQARGRLDSMVTAMTKSGKIQSILIGKQVLEQPGWFKLLDTLMRDAKMTVNSRIIAVDGSVADIMEFTPEDKPRLSQHIAKLIDTASRRNISFKTTVQEFHRQMFDKGMTPFVAELKKKRQLEITGAALLDERGKYATSLGLQETTLLQLLQNEKKADTSLTIPLPAASTNGQLLNNRASFYVKRAKTKIRPTFEKGKFVFQVKLSLDAAISENLNSDVQEEQIGPIIQAELDKEVTSLIRKLQKHRVDPVGFGMYARAYTYREWVKVKDRWAESFAEADIRLVTSVRVVGTGIMQ</sequence>
<keyword evidence="4" id="KW-0732">Signal</keyword>
<evidence type="ECO:0000259" key="8">
    <source>
        <dbReference type="Pfam" id="PF05504"/>
    </source>
</evidence>
<evidence type="ECO:0000256" key="3">
    <source>
        <dbReference type="ARBA" id="ARBA00022544"/>
    </source>
</evidence>
<keyword evidence="6" id="KW-0564">Palmitate</keyword>
<evidence type="ECO:0000256" key="2">
    <source>
        <dbReference type="ARBA" id="ARBA00007886"/>
    </source>
</evidence>
<dbReference type="InterPro" id="IPR057336">
    <property type="entry name" value="GerAC_N"/>
</dbReference>
<dbReference type="NCBIfam" id="TIGR02887">
    <property type="entry name" value="spore_ger_x_C"/>
    <property type="match status" value="1"/>
</dbReference>
<dbReference type="RefSeq" id="WP_190925207.1">
    <property type="nucleotide sequence ID" value="NZ_JACXJA010000005.1"/>
</dbReference>
<dbReference type="PANTHER" id="PTHR35789:SF1">
    <property type="entry name" value="SPORE GERMINATION PROTEIN B3"/>
    <property type="match status" value="1"/>
</dbReference>
<feature type="domain" description="Spore germination protein N-terminal" evidence="9">
    <location>
        <begin position="22"/>
        <end position="188"/>
    </location>
</feature>
<dbReference type="PANTHER" id="PTHR35789">
    <property type="entry name" value="SPORE GERMINATION PROTEIN B3"/>
    <property type="match status" value="1"/>
</dbReference>
<dbReference type="InterPro" id="IPR038501">
    <property type="entry name" value="Spore_GerAC_C_sf"/>
</dbReference>
<dbReference type="GO" id="GO:0009847">
    <property type="term" value="P:spore germination"/>
    <property type="evidence" value="ECO:0007669"/>
    <property type="project" value="InterPro"/>
</dbReference>
<feature type="domain" description="Spore germination GerAC-like C-terminal" evidence="8">
    <location>
        <begin position="196"/>
        <end position="364"/>
    </location>
</feature>
<keyword evidence="3" id="KW-0309">Germination</keyword>
<evidence type="ECO:0000256" key="4">
    <source>
        <dbReference type="ARBA" id="ARBA00022729"/>
    </source>
</evidence>
<keyword evidence="5" id="KW-0472">Membrane</keyword>
<name>A0A927C884_9BACL</name>
<dbReference type="Pfam" id="PF05504">
    <property type="entry name" value="Spore_GerAC"/>
    <property type="match status" value="1"/>
</dbReference>
<evidence type="ECO:0000256" key="5">
    <source>
        <dbReference type="ARBA" id="ARBA00023136"/>
    </source>
</evidence>
<evidence type="ECO:0000256" key="7">
    <source>
        <dbReference type="ARBA" id="ARBA00023288"/>
    </source>
</evidence>
<dbReference type="AlphaFoldDB" id="A0A927C884"/>
<evidence type="ECO:0000313" key="10">
    <source>
        <dbReference type="EMBL" id="MBD2861311.1"/>
    </source>
</evidence>